<evidence type="ECO:0000313" key="3">
    <source>
        <dbReference type="Proteomes" id="UP001499987"/>
    </source>
</evidence>
<keyword evidence="3" id="KW-1185">Reference proteome</keyword>
<dbReference type="RefSeq" id="WP_344624718.1">
    <property type="nucleotide sequence ID" value="NZ_BAAALD010000033.1"/>
</dbReference>
<protein>
    <recommendedName>
        <fullName evidence="4">Secreted protein</fullName>
    </recommendedName>
</protein>
<evidence type="ECO:0000256" key="1">
    <source>
        <dbReference type="SAM" id="Phobius"/>
    </source>
</evidence>
<accession>A0ABN1TIP9</accession>
<keyword evidence="1" id="KW-0812">Transmembrane</keyword>
<dbReference type="EMBL" id="BAAALD010000033">
    <property type="protein sequence ID" value="GAA1089709.1"/>
    <property type="molecule type" value="Genomic_DNA"/>
</dbReference>
<dbReference type="Proteomes" id="UP001499987">
    <property type="component" value="Unassembled WGS sequence"/>
</dbReference>
<feature type="transmembrane region" description="Helical" evidence="1">
    <location>
        <begin position="12"/>
        <end position="32"/>
    </location>
</feature>
<reference evidence="2 3" key="1">
    <citation type="journal article" date="2019" name="Int. J. Syst. Evol. Microbiol.">
        <title>The Global Catalogue of Microorganisms (GCM) 10K type strain sequencing project: providing services to taxonomists for standard genome sequencing and annotation.</title>
        <authorList>
            <consortium name="The Broad Institute Genomics Platform"/>
            <consortium name="The Broad Institute Genome Sequencing Center for Infectious Disease"/>
            <person name="Wu L."/>
            <person name="Ma J."/>
        </authorList>
    </citation>
    <scope>NUCLEOTIDE SEQUENCE [LARGE SCALE GENOMIC DNA]</scope>
    <source>
        <strain evidence="2 3">JCM 13002</strain>
    </source>
</reference>
<evidence type="ECO:0008006" key="4">
    <source>
        <dbReference type="Google" id="ProtNLM"/>
    </source>
</evidence>
<sequence length="146" mass="15798">MSPTRMASEHRWIYIGAIVLLLAMLVIGLITYTQQHATNESYRKAQQLSDELVAAGYRAVPDQEQIAKTLGTDGGAVCEDPAGTLNNALWKVNLANGAAGPGQRPIVANARSVEAEAIVLNVYCPDKLEDFRDKLDDLDTAKTVNT</sequence>
<gene>
    <name evidence="2" type="ORF">GCM10009663_36840</name>
</gene>
<organism evidence="2 3">
    <name type="scientific">Kitasatospora arboriphila</name>
    <dbReference type="NCBI Taxonomy" id="258052"/>
    <lineage>
        <taxon>Bacteria</taxon>
        <taxon>Bacillati</taxon>
        <taxon>Actinomycetota</taxon>
        <taxon>Actinomycetes</taxon>
        <taxon>Kitasatosporales</taxon>
        <taxon>Streptomycetaceae</taxon>
        <taxon>Kitasatospora</taxon>
    </lineage>
</organism>
<name>A0ABN1TIP9_9ACTN</name>
<comment type="caution">
    <text evidence="2">The sequence shown here is derived from an EMBL/GenBank/DDBJ whole genome shotgun (WGS) entry which is preliminary data.</text>
</comment>
<proteinExistence type="predicted"/>
<evidence type="ECO:0000313" key="2">
    <source>
        <dbReference type="EMBL" id="GAA1089709.1"/>
    </source>
</evidence>
<keyword evidence="1" id="KW-0472">Membrane</keyword>
<keyword evidence="1" id="KW-1133">Transmembrane helix</keyword>